<feature type="region of interest" description="Disordered" evidence="1">
    <location>
        <begin position="1"/>
        <end position="118"/>
    </location>
</feature>
<organism evidence="2 3">
    <name type="scientific">Didymella rabiei</name>
    <name type="common">Chickpea ascochyta blight fungus</name>
    <name type="synonym">Mycosphaerella rabiei</name>
    <dbReference type="NCBI Taxonomy" id="5454"/>
    <lineage>
        <taxon>Eukaryota</taxon>
        <taxon>Fungi</taxon>
        <taxon>Dikarya</taxon>
        <taxon>Ascomycota</taxon>
        <taxon>Pezizomycotina</taxon>
        <taxon>Dothideomycetes</taxon>
        <taxon>Pleosporomycetidae</taxon>
        <taxon>Pleosporales</taxon>
        <taxon>Pleosporineae</taxon>
        <taxon>Didymellaceae</taxon>
        <taxon>Ascochyta</taxon>
    </lineage>
</organism>
<reference evidence="2 3" key="1">
    <citation type="journal article" date="2016" name="Sci. Rep.">
        <title>Draft genome sequencing and secretome analysis of fungal phytopathogen Ascochyta rabiei provides insight into the necrotrophic effector repertoire.</title>
        <authorList>
            <person name="Verma S."/>
            <person name="Gazara R.K."/>
            <person name="Nizam S."/>
            <person name="Parween S."/>
            <person name="Chattopadhyay D."/>
            <person name="Verma P.K."/>
        </authorList>
    </citation>
    <scope>NUCLEOTIDE SEQUENCE [LARGE SCALE GENOMIC DNA]</scope>
    <source>
        <strain evidence="2 3">ArDII</strain>
    </source>
</reference>
<dbReference type="EMBL" id="JYNV01000003">
    <property type="protein sequence ID" value="KZM28764.1"/>
    <property type="molecule type" value="Genomic_DNA"/>
</dbReference>
<name>A0A163MJ44_DIDRA</name>
<dbReference type="Proteomes" id="UP000076837">
    <property type="component" value="Unassembled WGS sequence"/>
</dbReference>
<gene>
    <name evidence="2" type="ORF">ST47_g96</name>
</gene>
<accession>A0A163MJ44</accession>
<keyword evidence="3" id="KW-1185">Reference proteome</keyword>
<proteinExistence type="predicted"/>
<evidence type="ECO:0000313" key="3">
    <source>
        <dbReference type="Proteomes" id="UP000076837"/>
    </source>
</evidence>
<comment type="caution">
    <text evidence="2">The sequence shown here is derived from an EMBL/GenBank/DDBJ whole genome shotgun (WGS) entry which is preliminary data.</text>
</comment>
<dbReference type="OrthoDB" id="10419970at2759"/>
<evidence type="ECO:0000313" key="2">
    <source>
        <dbReference type="EMBL" id="KZM28764.1"/>
    </source>
</evidence>
<protein>
    <submittedName>
        <fullName evidence="2">Uncharacterized protein</fullName>
    </submittedName>
</protein>
<sequence length="242" mass="27213">MSSTSNIVPPEKTGKPGRPPVYARDSITNKPIRPAGAPKQKYSARKKAGTGEAVQKATVSAPKRKNTADAPDMQAGSSKKQKCKDPEIGQERAGSTLEDLERNEEESEGGPPRSPTPEIISITANTIFLDTLDHSCFKPCTDEFWAVMYSKEGKGRAPYDAIKWTTHPRHVREAAGLMKAMRPQFCEWMEKDWWPEEMKRLASENVQKMLDEAWGHRAPDQEMVTEPKWELLEIPFELSCEL</sequence>
<dbReference type="AlphaFoldDB" id="A0A163MJ44"/>
<evidence type="ECO:0000256" key="1">
    <source>
        <dbReference type="SAM" id="MobiDB-lite"/>
    </source>
</evidence>